<evidence type="ECO:0000313" key="9">
    <source>
        <dbReference type="EMBL" id="VEA33379.1"/>
    </source>
</evidence>
<keyword evidence="3 6" id="KW-0815">Transposition</keyword>
<dbReference type="AlphaFoldDB" id="A0A3S4F167"/>
<dbReference type="PANTHER" id="PTHR33217">
    <property type="entry name" value="TRANSPOSASE FOR INSERTION SEQUENCE ELEMENT IS1081"/>
    <property type="match status" value="1"/>
</dbReference>
<feature type="region of interest" description="Disordered" evidence="7">
    <location>
        <begin position="118"/>
        <end position="137"/>
    </location>
</feature>
<name>A0A3S4F167_SALET</name>
<sequence length="137" mass="15318">MILHNAPRAGSAKLMEVLDHLNAKDGKGTLYFAGGMPQQWAMKREMLSPRYTTRYEDLLLPDVQDILIACVDGLKGFPDAINSVFPQTYIQLCIIHMVRNCLKYVSWKDYKAATSGLRPDRRGGTDGDGCVRESPGR</sequence>
<keyword evidence="5 6" id="KW-0233">DNA recombination</keyword>
<dbReference type="Proteomes" id="UP000277214">
    <property type="component" value="Chromosome 1"/>
</dbReference>
<dbReference type="InterPro" id="IPR001207">
    <property type="entry name" value="Transposase_mutator"/>
</dbReference>
<comment type="similarity">
    <text evidence="2 6">Belongs to the transposase mutator family.</text>
</comment>
<keyword evidence="6" id="KW-0814">Transposable element</keyword>
<dbReference type="PROSITE" id="PS01007">
    <property type="entry name" value="TRANSPOSASE_MUTATOR"/>
    <property type="match status" value="1"/>
</dbReference>
<evidence type="ECO:0000259" key="8">
    <source>
        <dbReference type="Pfam" id="PF13438"/>
    </source>
</evidence>
<keyword evidence="4 6" id="KW-0238">DNA-binding</keyword>
<proteinExistence type="inferred from homology"/>
<evidence type="ECO:0000256" key="5">
    <source>
        <dbReference type="ARBA" id="ARBA00023172"/>
    </source>
</evidence>
<comment type="function">
    <text evidence="1 6">Required for the transposition of the insertion element.</text>
</comment>
<evidence type="ECO:0000256" key="3">
    <source>
        <dbReference type="ARBA" id="ARBA00022578"/>
    </source>
</evidence>
<gene>
    <name evidence="9" type="primary">umuC_2</name>
    <name evidence="9" type="ORF">NCTC8272_01092</name>
</gene>
<dbReference type="GO" id="GO:0004803">
    <property type="term" value="F:transposase activity"/>
    <property type="evidence" value="ECO:0007669"/>
    <property type="project" value="UniProtKB-UniRule"/>
</dbReference>
<evidence type="ECO:0000256" key="6">
    <source>
        <dbReference type="RuleBase" id="RU365089"/>
    </source>
</evidence>
<evidence type="ECO:0000256" key="7">
    <source>
        <dbReference type="SAM" id="MobiDB-lite"/>
    </source>
</evidence>
<dbReference type="GO" id="GO:0006313">
    <property type="term" value="P:DNA transposition"/>
    <property type="evidence" value="ECO:0007669"/>
    <property type="project" value="UniProtKB-UniRule"/>
</dbReference>
<dbReference type="PANTHER" id="PTHR33217:SF5">
    <property type="entry name" value="MUTATOR FAMILY TRANSPOSASE"/>
    <property type="match status" value="1"/>
</dbReference>
<protein>
    <recommendedName>
        <fullName evidence="6">Mutator family transposase</fullName>
    </recommendedName>
</protein>
<dbReference type="Pfam" id="PF13438">
    <property type="entry name" value="DUF4113"/>
    <property type="match status" value="1"/>
</dbReference>
<dbReference type="GO" id="GO:0003677">
    <property type="term" value="F:DNA binding"/>
    <property type="evidence" value="ECO:0007669"/>
    <property type="project" value="UniProtKB-UniRule"/>
</dbReference>
<reference evidence="9 10" key="1">
    <citation type="submission" date="2018-12" db="EMBL/GenBank/DDBJ databases">
        <authorList>
            <consortium name="Pathogen Informatics"/>
        </authorList>
    </citation>
    <scope>NUCLEOTIDE SEQUENCE [LARGE SCALE GENOMIC DNA]</scope>
    <source>
        <strain evidence="9 10">NCTC8272</strain>
    </source>
</reference>
<evidence type="ECO:0000313" key="10">
    <source>
        <dbReference type="Proteomes" id="UP000277214"/>
    </source>
</evidence>
<accession>A0A3S4F167</accession>
<evidence type="ECO:0000256" key="2">
    <source>
        <dbReference type="ARBA" id="ARBA00010961"/>
    </source>
</evidence>
<feature type="domain" description="DUF4113" evidence="8">
    <location>
        <begin position="13"/>
        <end position="59"/>
    </location>
</feature>
<evidence type="ECO:0000256" key="4">
    <source>
        <dbReference type="ARBA" id="ARBA00023125"/>
    </source>
</evidence>
<dbReference type="InterPro" id="IPR025188">
    <property type="entry name" value="DUF4113"/>
</dbReference>
<dbReference type="Pfam" id="PF00872">
    <property type="entry name" value="Transposase_mut"/>
    <property type="match status" value="1"/>
</dbReference>
<dbReference type="EMBL" id="LR134149">
    <property type="protein sequence ID" value="VEA33379.1"/>
    <property type="molecule type" value="Genomic_DNA"/>
</dbReference>
<evidence type="ECO:0000256" key="1">
    <source>
        <dbReference type="ARBA" id="ARBA00002190"/>
    </source>
</evidence>
<organism evidence="9 10">
    <name type="scientific">Salmonella enterica I</name>
    <dbReference type="NCBI Taxonomy" id="59201"/>
    <lineage>
        <taxon>Bacteria</taxon>
        <taxon>Pseudomonadati</taxon>
        <taxon>Pseudomonadota</taxon>
        <taxon>Gammaproteobacteria</taxon>
        <taxon>Enterobacterales</taxon>
        <taxon>Enterobacteriaceae</taxon>
        <taxon>Salmonella</taxon>
    </lineage>
</organism>